<feature type="domain" description="Inosine/uridine-preferring nucleoside hydrolase" evidence="3">
    <location>
        <begin position="20"/>
        <end position="294"/>
    </location>
</feature>
<evidence type="ECO:0000313" key="4">
    <source>
        <dbReference type="EMBL" id="ESR26483.1"/>
    </source>
</evidence>
<keyword evidence="1 4" id="KW-0378">Hydrolase</keyword>
<dbReference type="InterPro" id="IPR036452">
    <property type="entry name" value="Ribo_hydro-like"/>
</dbReference>
<evidence type="ECO:0000313" key="5">
    <source>
        <dbReference type="Proteomes" id="UP000017819"/>
    </source>
</evidence>
<comment type="caution">
    <text evidence="4">The sequence shown here is derived from an EMBL/GenBank/DDBJ whole genome shotgun (WGS) entry which is preliminary data.</text>
</comment>
<dbReference type="OrthoDB" id="9797882at2"/>
<reference evidence="4 5" key="1">
    <citation type="journal article" date="2014" name="Genome Announc.">
        <title>Draft Genome Sequence of Lutibaculum baratangense Strain AMV1T, Isolated from a Mud Volcano in Andamans, India.</title>
        <authorList>
            <person name="Singh A."/>
            <person name="Sreenivas A."/>
            <person name="Sathyanarayana Reddy G."/>
            <person name="Pinnaka A.K."/>
            <person name="Shivaji S."/>
        </authorList>
    </citation>
    <scope>NUCLEOTIDE SEQUENCE [LARGE SCALE GENOMIC DNA]</scope>
    <source>
        <strain evidence="4 5">AMV1</strain>
    </source>
</reference>
<gene>
    <name evidence="4" type="ORF">N177_0983</name>
</gene>
<keyword evidence="5" id="KW-1185">Reference proteome</keyword>
<dbReference type="GO" id="GO:0008477">
    <property type="term" value="F:purine nucleosidase activity"/>
    <property type="evidence" value="ECO:0007669"/>
    <property type="project" value="UniProtKB-EC"/>
</dbReference>
<dbReference type="InterPro" id="IPR023186">
    <property type="entry name" value="IUNH"/>
</dbReference>
<dbReference type="Pfam" id="PF01156">
    <property type="entry name" value="IU_nuc_hydro"/>
    <property type="match status" value="1"/>
</dbReference>
<evidence type="ECO:0000256" key="2">
    <source>
        <dbReference type="ARBA" id="ARBA00023295"/>
    </source>
</evidence>
<accession>V4TKY8</accession>
<dbReference type="eggNOG" id="COG1957">
    <property type="taxonomic scope" value="Bacteria"/>
</dbReference>
<evidence type="ECO:0000259" key="3">
    <source>
        <dbReference type="Pfam" id="PF01156"/>
    </source>
</evidence>
<dbReference type="STRING" id="631454.N177_0983"/>
<dbReference type="AlphaFoldDB" id="V4TKY8"/>
<sequence length="329" mass="34927">MLSRSDAAEPVPSEKKPPLLIIDSDGGVDDMLALTMAASLCRDRLAALTAVFGNVGVAQAASNIAYSLRLAGISPLPPIALGAASGSCGFSRGAQDVHGEDGLGGARRVFAGEDPPEFPTLDTVVERLLPMHGRHARFEILAIGPASNAPRLVELLGPSRIVRIVTMGGSLLDRGNITEVAEFNAHADPEALRSVLAGTVPVTLVPLDICRKVVLSRAAIEALPPGPDGRLEPLKAALRAYAAGYRRWEGIEGCFPHDAIALLVLLRPDRFHIVRCDVDVDLTPERYGMTRAMRMDDGGRHGVAFGGDLKWVRGMIERGWLRDAAGSAT</sequence>
<keyword evidence="2 4" id="KW-0326">Glycosidase</keyword>
<dbReference type="SUPFAM" id="SSF53590">
    <property type="entry name" value="Nucleoside hydrolase"/>
    <property type="match status" value="1"/>
</dbReference>
<dbReference type="RefSeq" id="WP_023431129.1">
    <property type="nucleotide sequence ID" value="NZ_AWXZ01000015.1"/>
</dbReference>
<evidence type="ECO:0000256" key="1">
    <source>
        <dbReference type="ARBA" id="ARBA00022801"/>
    </source>
</evidence>
<dbReference type="GO" id="GO:0006152">
    <property type="term" value="P:purine nucleoside catabolic process"/>
    <property type="evidence" value="ECO:0007669"/>
    <property type="project" value="TreeGrafter"/>
</dbReference>
<dbReference type="EC" id="3.2.2.1" evidence="4"/>
<proteinExistence type="predicted"/>
<dbReference type="PANTHER" id="PTHR12304">
    <property type="entry name" value="INOSINE-URIDINE PREFERRING NUCLEOSIDE HYDROLASE"/>
    <property type="match status" value="1"/>
</dbReference>
<organism evidence="4 5">
    <name type="scientific">Lutibaculum baratangense AMV1</name>
    <dbReference type="NCBI Taxonomy" id="631454"/>
    <lineage>
        <taxon>Bacteria</taxon>
        <taxon>Pseudomonadati</taxon>
        <taxon>Pseudomonadota</taxon>
        <taxon>Alphaproteobacteria</taxon>
        <taxon>Hyphomicrobiales</taxon>
        <taxon>Tepidamorphaceae</taxon>
        <taxon>Lutibaculum</taxon>
    </lineage>
</organism>
<dbReference type="PANTHER" id="PTHR12304:SF4">
    <property type="entry name" value="URIDINE NUCLEOSIDASE"/>
    <property type="match status" value="1"/>
</dbReference>
<dbReference type="Gene3D" id="3.90.245.10">
    <property type="entry name" value="Ribonucleoside hydrolase-like"/>
    <property type="match status" value="1"/>
</dbReference>
<dbReference type="Proteomes" id="UP000017819">
    <property type="component" value="Unassembled WGS sequence"/>
</dbReference>
<dbReference type="InterPro" id="IPR001910">
    <property type="entry name" value="Inosine/uridine_hydrolase_dom"/>
</dbReference>
<name>V4TKY8_9HYPH</name>
<protein>
    <submittedName>
        <fullName evidence="4">Inosine-uridine preferring nucleoside hydrolase</fullName>
        <ecNumber evidence="4">3.2.2.1</ecNumber>
    </submittedName>
</protein>
<dbReference type="GO" id="GO:0005829">
    <property type="term" value="C:cytosol"/>
    <property type="evidence" value="ECO:0007669"/>
    <property type="project" value="TreeGrafter"/>
</dbReference>
<dbReference type="EMBL" id="AWXZ01000015">
    <property type="protein sequence ID" value="ESR26483.1"/>
    <property type="molecule type" value="Genomic_DNA"/>
</dbReference>